<organism evidence="2 3">
    <name type="scientific">Desulfobulbus oligotrophicus</name>
    <dbReference type="NCBI Taxonomy" id="1909699"/>
    <lineage>
        <taxon>Bacteria</taxon>
        <taxon>Pseudomonadati</taxon>
        <taxon>Thermodesulfobacteriota</taxon>
        <taxon>Desulfobulbia</taxon>
        <taxon>Desulfobulbales</taxon>
        <taxon>Desulfobulbaceae</taxon>
        <taxon>Desulfobulbus</taxon>
    </lineage>
</organism>
<reference evidence="2 3" key="1">
    <citation type="submission" date="2020-05" db="EMBL/GenBank/DDBJ databases">
        <title>Complete genome of Desulfobulbus oligotrophicus.</title>
        <authorList>
            <person name="Podar M."/>
        </authorList>
    </citation>
    <scope>NUCLEOTIDE SEQUENCE [LARGE SCALE GENOMIC DNA]</scope>
    <source>
        <strain evidence="2 3">Prop6</strain>
    </source>
</reference>
<dbReference type="SUPFAM" id="SSF141371">
    <property type="entry name" value="PilZ domain-like"/>
    <property type="match status" value="1"/>
</dbReference>
<feature type="domain" description="PilZ" evidence="1">
    <location>
        <begin position="65"/>
        <end position="139"/>
    </location>
</feature>
<dbReference type="AlphaFoldDB" id="A0A7T5VBS2"/>
<evidence type="ECO:0000313" key="3">
    <source>
        <dbReference type="Proteomes" id="UP000596092"/>
    </source>
</evidence>
<dbReference type="Proteomes" id="UP000596092">
    <property type="component" value="Chromosome"/>
</dbReference>
<dbReference type="Gene3D" id="2.40.10.220">
    <property type="entry name" value="predicted glycosyltransferase like domains"/>
    <property type="match status" value="1"/>
</dbReference>
<accession>A0A7T5VBS2</accession>
<keyword evidence="3" id="KW-1185">Reference proteome</keyword>
<dbReference type="RefSeq" id="WP_199263796.1">
    <property type="nucleotide sequence ID" value="NZ_CP054140.1"/>
</dbReference>
<name>A0A7T5VBS2_9BACT</name>
<sequence>MAGRTKSINVKDGRIRTTCDRCAKKQYVVIPAGLRKKMVRCTCGHSTFYTLNHRASGRESTCGKAYIILQNGSECPVYLSDISIGGVGFTVPAQYSRSIAKAHDLRIKYRSVSGSMVMRRIRLKSLSKNRVGAEFTDIRVYSF</sequence>
<dbReference type="GO" id="GO:0035438">
    <property type="term" value="F:cyclic-di-GMP binding"/>
    <property type="evidence" value="ECO:0007669"/>
    <property type="project" value="InterPro"/>
</dbReference>
<gene>
    <name evidence="2" type="ORF">HP555_03420</name>
</gene>
<dbReference type="EMBL" id="CP054140">
    <property type="protein sequence ID" value="QQG64980.1"/>
    <property type="molecule type" value="Genomic_DNA"/>
</dbReference>
<dbReference type="Pfam" id="PF07238">
    <property type="entry name" value="PilZ"/>
    <property type="match status" value="1"/>
</dbReference>
<evidence type="ECO:0000313" key="2">
    <source>
        <dbReference type="EMBL" id="QQG64980.1"/>
    </source>
</evidence>
<proteinExistence type="predicted"/>
<dbReference type="KEGG" id="dog:HP555_03420"/>
<evidence type="ECO:0000259" key="1">
    <source>
        <dbReference type="Pfam" id="PF07238"/>
    </source>
</evidence>
<dbReference type="InterPro" id="IPR009875">
    <property type="entry name" value="PilZ_domain"/>
</dbReference>
<protein>
    <recommendedName>
        <fullName evidence="1">PilZ domain-containing protein</fullName>
    </recommendedName>
</protein>